<dbReference type="InterPro" id="IPR019481">
    <property type="entry name" value="TFIIIC_triple_barrel"/>
</dbReference>
<evidence type="ECO:0000256" key="1">
    <source>
        <dbReference type="SAM" id="MobiDB-lite"/>
    </source>
</evidence>
<gene>
    <name evidence="3" type="ORF">BDV23DRAFT_156234</name>
    <name evidence="4" type="ORF">ETB97_007754</name>
</gene>
<dbReference type="EMBL" id="ML735259">
    <property type="protein sequence ID" value="KAE8390035.1"/>
    <property type="molecule type" value="Genomic_DNA"/>
</dbReference>
<dbReference type="EMBL" id="SPNV01000034">
    <property type="protein sequence ID" value="KAF5864415.1"/>
    <property type="molecule type" value="Genomic_DNA"/>
</dbReference>
<dbReference type="AlphaFoldDB" id="A0A5N7C7C9"/>
<evidence type="ECO:0000313" key="4">
    <source>
        <dbReference type="EMBL" id="KAF5864415.1"/>
    </source>
</evidence>
<dbReference type="Gene3D" id="2.60.40.4370">
    <property type="match status" value="1"/>
</dbReference>
<proteinExistence type="predicted"/>
<dbReference type="Pfam" id="PF10419">
    <property type="entry name" value="TFIIIC_sub6"/>
    <property type="match status" value="1"/>
</dbReference>
<accession>A0A8H6ACC3</accession>
<name>A0A5N7C7C9_PETAA</name>
<dbReference type="Proteomes" id="UP000541154">
    <property type="component" value="Unassembled WGS sequence"/>
</dbReference>
<protein>
    <recommendedName>
        <fullName evidence="2">Transcription factor TFIIIC triple barrel domain-containing protein</fullName>
    </recommendedName>
</protein>
<dbReference type="Proteomes" id="UP000326877">
    <property type="component" value="Unassembled WGS sequence"/>
</dbReference>
<feature type="region of interest" description="Disordered" evidence="1">
    <location>
        <begin position="46"/>
        <end position="96"/>
    </location>
</feature>
<feature type="domain" description="Transcription factor TFIIIC triple barrel" evidence="2">
    <location>
        <begin position="36"/>
        <end position="184"/>
    </location>
</feature>
<reference evidence="3" key="2">
    <citation type="submission" date="2019-04" db="EMBL/GenBank/DDBJ databases">
        <title>Friends and foes A comparative genomics studyof 23 Aspergillus species from section Flavi.</title>
        <authorList>
            <consortium name="DOE Joint Genome Institute"/>
            <person name="Kjaerbolling I."/>
            <person name="Vesth T."/>
            <person name="Frisvad J.C."/>
            <person name="Nybo J.L."/>
            <person name="Theobald S."/>
            <person name="Kildgaard S."/>
            <person name="Isbrandt T."/>
            <person name="Kuo A."/>
            <person name="Sato A."/>
            <person name="Lyhne E.K."/>
            <person name="Kogle M.E."/>
            <person name="Wiebenga A."/>
            <person name="Kun R.S."/>
            <person name="Lubbers R.J."/>
            <person name="Makela M.R."/>
            <person name="Barry K."/>
            <person name="Chovatia M."/>
            <person name="Clum A."/>
            <person name="Daum C."/>
            <person name="Haridas S."/>
            <person name="He G."/>
            <person name="LaButti K."/>
            <person name="Lipzen A."/>
            <person name="Mondo S."/>
            <person name="Riley R."/>
            <person name="Salamov A."/>
            <person name="Simmons B.A."/>
            <person name="Magnuson J.K."/>
            <person name="Henrissat B."/>
            <person name="Mortensen U.H."/>
            <person name="Larsen T.O."/>
            <person name="Devries R.P."/>
            <person name="Grigoriev I.V."/>
            <person name="Machida M."/>
            <person name="Baker S.E."/>
            <person name="Andersen M.R."/>
        </authorList>
    </citation>
    <scope>NUCLEOTIDE SEQUENCE [LARGE SCALE GENOMIC DNA]</scope>
    <source>
        <strain evidence="3">IBT 14317</strain>
    </source>
</reference>
<organism evidence="3">
    <name type="scientific">Petromyces alliaceus</name>
    <name type="common">Aspergillus alliaceus</name>
    <dbReference type="NCBI Taxonomy" id="209559"/>
    <lineage>
        <taxon>Eukaryota</taxon>
        <taxon>Fungi</taxon>
        <taxon>Dikarya</taxon>
        <taxon>Ascomycota</taxon>
        <taxon>Pezizomycotina</taxon>
        <taxon>Eurotiomycetes</taxon>
        <taxon>Eurotiomycetidae</taxon>
        <taxon>Eurotiales</taxon>
        <taxon>Aspergillaceae</taxon>
        <taxon>Aspergillus</taxon>
        <taxon>Aspergillus subgen. Circumdati</taxon>
    </lineage>
</organism>
<keyword evidence="5" id="KW-1185">Reference proteome</keyword>
<accession>A0A5N7C7C9</accession>
<reference evidence="4 5" key="1">
    <citation type="submission" date="2019-04" db="EMBL/GenBank/DDBJ databases">
        <title>Aspergillus burnettii sp. nov., novel species from soil in southeast Queensland.</title>
        <authorList>
            <person name="Gilchrist C.L.M."/>
            <person name="Pitt J.I."/>
            <person name="Lange L."/>
            <person name="Lacey H.J."/>
            <person name="Vuong D."/>
            <person name="Midgley D.J."/>
            <person name="Greenfield P."/>
            <person name="Bradbury M."/>
            <person name="Lacey E."/>
            <person name="Busk P.K."/>
            <person name="Pilgaard B."/>
            <person name="Chooi Y.H."/>
            <person name="Piggott A.M."/>
        </authorList>
    </citation>
    <scope>NUCLEOTIDE SEQUENCE [LARGE SCALE GENOMIC DNA]</scope>
    <source>
        <strain evidence="4 5">FRR 5400</strain>
    </source>
</reference>
<evidence type="ECO:0000313" key="3">
    <source>
        <dbReference type="EMBL" id="KAE8390035.1"/>
    </source>
</evidence>
<dbReference type="OrthoDB" id="1877767at2759"/>
<evidence type="ECO:0000259" key="2">
    <source>
        <dbReference type="Pfam" id="PF10419"/>
    </source>
</evidence>
<sequence length="304" mass="33512">MQLHTESMLALDPAMLVDTALPDEDSDYEYEYDEHETETFYLNLDLTSSHGPIRPPRRRHDPATDSSSVAATPGLSSASAPPFPSDDNESALASTEFDNSTAERVQILGLHTSNPIISYQNQVFSCSWTDQLGTELLFTRPELEPQPGVESEAAASQVVPLKHGKYFNLIAANSVKILGRRANLISSASPIQHSLYPDSALDMTVGTVTRRAGPQTNQARFLERLGSIKQARGEKDTVRTVFSLKRAQNLEERLRGWARTEEQLAQIQQLNDAALQGHPDAIAELENIYNQLGTHDASSVEPPF</sequence>
<evidence type="ECO:0000313" key="5">
    <source>
        <dbReference type="Proteomes" id="UP000541154"/>
    </source>
</evidence>